<dbReference type="AlphaFoldDB" id="A0A9P6HTL3"/>
<dbReference type="PANTHER" id="PTHR48081">
    <property type="entry name" value="AB HYDROLASE SUPERFAMILY PROTEIN C4A8.06C"/>
    <property type="match status" value="1"/>
</dbReference>
<evidence type="ECO:0000313" key="4">
    <source>
        <dbReference type="Proteomes" id="UP000781932"/>
    </source>
</evidence>
<dbReference type="Proteomes" id="UP000781932">
    <property type="component" value="Unassembled WGS sequence"/>
</dbReference>
<dbReference type="InterPro" id="IPR029058">
    <property type="entry name" value="AB_hydrolase_fold"/>
</dbReference>
<accession>A0A9P6HTL3</accession>
<dbReference type="InterPro" id="IPR050300">
    <property type="entry name" value="GDXG_lipolytic_enzyme"/>
</dbReference>
<reference evidence="3" key="1">
    <citation type="submission" date="2020-03" db="EMBL/GenBank/DDBJ databases">
        <authorList>
            <person name="He L."/>
        </authorList>
    </citation>
    <scope>NUCLEOTIDE SEQUENCE</scope>
    <source>
        <strain evidence="3">CkLH20</strain>
    </source>
</reference>
<dbReference type="EMBL" id="JAATWM020000065">
    <property type="protein sequence ID" value="KAF9869705.1"/>
    <property type="molecule type" value="Genomic_DNA"/>
</dbReference>
<dbReference type="Gene3D" id="3.40.50.1820">
    <property type="entry name" value="alpha/beta hydrolase"/>
    <property type="match status" value="1"/>
</dbReference>
<feature type="domain" description="Alpha/beta hydrolase fold-3" evidence="2">
    <location>
        <begin position="99"/>
        <end position="314"/>
    </location>
</feature>
<evidence type="ECO:0000259" key="2">
    <source>
        <dbReference type="Pfam" id="PF07859"/>
    </source>
</evidence>
<evidence type="ECO:0000313" key="3">
    <source>
        <dbReference type="EMBL" id="KAF9869705.1"/>
    </source>
</evidence>
<dbReference type="GO" id="GO:0016787">
    <property type="term" value="F:hydrolase activity"/>
    <property type="evidence" value="ECO:0007669"/>
    <property type="project" value="UniProtKB-KW"/>
</dbReference>
<dbReference type="GeneID" id="62168534"/>
<gene>
    <name evidence="3" type="ORF">CkaCkLH20_12748</name>
</gene>
<comment type="caution">
    <text evidence="3">The sequence shown here is derived from an EMBL/GenBank/DDBJ whole genome shotgun (WGS) entry which is preliminary data.</text>
</comment>
<dbReference type="RefSeq" id="XP_038739166.1">
    <property type="nucleotide sequence ID" value="XM_038895460.1"/>
</dbReference>
<keyword evidence="4" id="KW-1185">Reference proteome</keyword>
<proteinExistence type="predicted"/>
<evidence type="ECO:0000256" key="1">
    <source>
        <dbReference type="ARBA" id="ARBA00022801"/>
    </source>
</evidence>
<organism evidence="3 4">
    <name type="scientific">Colletotrichum karsti</name>
    <dbReference type="NCBI Taxonomy" id="1095194"/>
    <lineage>
        <taxon>Eukaryota</taxon>
        <taxon>Fungi</taxon>
        <taxon>Dikarya</taxon>
        <taxon>Ascomycota</taxon>
        <taxon>Pezizomycotina</taxon>
        <taxon>Sordariomycetes</taxon>
        <taxon>Hypocreomycetidae</taxon>
        <taxon>Glomerellales</taxon>
        <taxon>Glomerellaceae</taxon>
        <taxon>Colletotrichum</taxon>
        <taxon>Colletotrichum boninense species complex</taxon>
    </lineage>
</organism>
<dbReference type="OrthoDB" id="408631at2759"/>
<dbReference type="InterPro" id="IPR013094">
    <property type="entry name" value="AB_hydrolase_3"/>
</dbReference>
<keyword evidence="1" id="KW-0378">Hydrolase</keyword>
<dbReference type="SUPFAM" id="SSF53474">
    <property type="entry name" value="alpha/beta-Hydrolases"/>
    <property type="match status" value="1"/>
</dbReference>
<name>A0A9P6HTL3_9PEZI</name>
<protein>
    <recommendedName>
        <fullName evidence="2">Alpha/beta hydrolase fold-3 domain-containing protein</fullName>
    </recommendedName>
</protein>
<dbReference type="Pfam" id="PF07859">
    <property type="entry name" value="Abhydrolase_3"/>
    <property type="match status" value="1"/>
</dbReference>
<dbReference type="PANTHER" id="PTHR48081:SF8">
    <property type="entry name" value="ALPHA_BETA HYDROLASE FOLD-3 DOMAIN-CONTAINING PROTEIN-RELATED"/>
    <property type="match status" value="1"/>
</dbReference>
<sequence length="341" mass="37718">MELDSALKINATKFGSAAIPDEAHEFNNYLMDLMSKGPKWYEVGAPKHRQMRIDGQTPLPKPRYLDSAEDFDIPSRDAGRAIPCRLLRPQNGPARAVYLHFHSGGWVLGDQKTQDMMLQDIANRTNTLAFSVGYRHAPEDPFPAGPNDCYDAAQWLVDNAESTLEVPLGFCGGESAGAHLGFLVMLHLLQSPEAKYAGFRFKGMILNFGCYSLSWLPSMHHFKKPKTLILDRQLMDEYVKAFLPGMSEEEKKHPSVSPLYADLEPLRGKLPPAIFTVGTEDCLMDDTILMSAKYMMAGGEATVKVVPGAAHAYITFSREVKGTGADEGLTAVEAFMRSQLN</sequence>
<reference evidence="3" key="2">
    <citation type="submission" date="2020-11" db="EMBL/GenBank/DDBJ databases">
        <title>Whole genome sequencing of Colletotrichum sp.</title>
        <authorList>
            <person name="Li H."/>
        </authorList>
    </citation>
    <scope>NUCLEOTIDE SEQUENCE</scope>
    <source>
        <strain evidence="3">CkLH20</strain>
    </source>
</reference>